<dbReference type="InterPro" id="IPR007813">
    <property type="entry name" value="PilN"/>
</dbReference>
<keyword evidence="3" id="KW-0812">Transmembrane</keyword>
<evidence type="ECO:0000256" key="1">
    <source>
        <dbReference type="SAM" id="Coils"/>
    </source>
</evidence>
<dbReference type="OrthoDB" id="5296173at2"/>
<dbReference type="AlphaFoldDB" id="A0A1M4SIG2"/>
<keyword evidence="5" id="KW-1185">Reference proteome</keyword>
<evidence type="ECO:0000256" key="2">
    <source>
        <dbReference type="SAM" id="MobiDB-lite"/>
    </source>
</evidence>
<proteinExistence type="predicted"/>
<feature type="transmembrane region" description="Helical" evidence="3">
    <location>
        <begin position="21"/>
        <end position="40"/>
    </location>
</feature>
<dbReference type="PANTHER" id="PTHR40278">
    <property type="entry name" value="DNA UTILIZATION PROTEIN HOFN"/>
    <property type="match status" value="1"/>
</dbReference>
<dbReference type="RefSeq" id="WP_073035921.1">
    <property type="nucleotide sequence ID" value="NZ_FQVB01000003.1"/>
</dbReference>
<accession>A0A1M4SIG2</accession>
<gene>
    <name evidence="4" type="ORF">SAMN02745206_00103</name>
</gene>
<name>A0A1M4SIG2_9BACT</name>
<sequence>MIRINLLPVRKKAKKSTARQLLVLYGLCIVLTGIGIFYLWQAQAREIDALGKREAQLRTEIAKYAKYEKLVQEIKQKKEIIERKKEVIRGLQKDRDRMARTLALISLLVPPEKIWFQSLSLTGGRVDIDGVARSNEAIAEFMRNLRASPYVLRDSVQLSHSKQVVIAGRKLREFKLSCSMRSYSELRAASMPPTPQGAGAPSQPQG</sequence>
<evidence type="ECO:0000313" key="5">
    <source>
        <dbReference type="Proteomes" id="UP000184076"/>
    </source>
</evidence>
<dbReference type="STRING" id="1121391.SAMN02745206_00103"/>
<keyword evidence="1" id="KW-0175">Coiled coil</keyword>
<evidence type="ECO:0000313" key="4">
    <source>
        <dbReference type="EMBL" id="SHE31777.1"/>
    </source>
</evidence>
<keyword evidence="3" id="KW-1133">Transmembrane helix</keyword>
<feature type="coiled-coil region" evidence="1">
    <location>
        <begin position="57"/>
        <end position="101"/>
    </location>
</feature>
<dbReference type="InterPro" id="IPR052534">
    <property type="entry name" value="Extracell_DNA_Util/SecSys_Comp"/>
</dbReference>
<dbReference type="PANTHER" id="PTHR40278:SF1">
    <property type="entry name" value="DNA UTILIZATION PROTEIN HOFN"/>
    <property type="match status" value="1"/>
</dbReference>
<reference evidence="5" key="1">
    <citation type="submission" date="2016-11" db="EMBL/GenBank/DDBJ databases">
        <authorList>
            <person name="Varghese N."/>
            <person name="Submissions S."/>
        </authorList>
    </citation>
    <scope>NUCLEOTIDE SEQUENCE [LARGE SCALE GENOMIC DNA]</scope>
    <source>
        <strain evidence="5">DSM 9756</strain>
    </source>
</reference>
<dbReference type="Proteomes" id="UP000184076">
    <property type="component" value="Unassembled WGS sequence"/>
</dbReference>
<keyword evidence="3" id="KW-0472">Membrane</keyword>
<dbReference type="Pfam" id="PF05137">
    <property type="entry name" value="PilN"/>
    <property type="match status" value="1"/>
</dbReference>
<organism evidence="4 5">
    <name type="scientific">Desulfacinum infernum DSM 9756</name>
    <dbReference type="NCBI Taxonomy" id="1121391"/>
    <lineage>
        <taxon>Bacteria</taxon>
        <taxon>Pseudomonadati</taxon>
        <taxon>Thermodesulfobacteriota</taxon>
        <taxon>Syntrophobacteria</taxon>
        <taxon>Syntrophobacterales</taxon>
        <taxon>Syntrophobacteraceae</taxon>
        <taxon>Desulfacinum</taxon>
    </lineage>
</organism>
<protein>
    <submittedName>
        <fullName evidence="4">Type IV pilus assembly protein PilN</fullName>
    </submittedName>
</protein>
<evidence type="ECO:0000256" key="3">
    <source>
        <dbReference type="SAM" id="Phobius"/>
    </source>
</evidence>
<dbReference type="EMBL" id="FQVB01000003">
    <property type="protein sequence ID" value="SHE31777.1"/>
    <property type="molecule type" value="Genomic_DNA"/>
</dbReference>
<feature type="region of interest" description="Disordered" evidence="2">
    <location>
        <begin position="187"/>
        <end position="206"/>
    </location>
</feature>